<dbReference type="GO" id="GO:0005886">
    <property type="term" value="C:plasma membrane"/>
    <property type="evidence" value="ECO:0007669"/>
    <property type="project" value="TreeGrafter"/>
</dbReference>
<feature type="compositionally biased region" description="Low complexity" evidence="10">
    <location>
        <begin position="641"/>
        <end position="651"/>
    </location>
</feature>
<dbReference type="SUPFAM" id="SSF56112">
    <property type="entry name" value="Protein kinase-like (PK-like)"/>
    <property type="match status" value="1"/>
</dbReference>
<feature type="region of interest" description="Disordered" evidence="10">
    <location>
        <begin position="723"/>
        <end position="765"/>
    </location>
</feature>
<feature type="compositionally biased region" description="Pro residues" evidence="10">
    <location>
        <begin position="607"/>
        <end position="617"/>
    </location>
</feature>
<dbReference type="PANTHER" id="PTHR24416">
    <property type="entry name" value="TYROSINE-PROTEIN KINASE RECEPTOR"/>
    <property type="match status" value="1"/>
</dbReference>
<evidence type="ECO:0000256" key="6">
    <source>
        <dbReference type="ARBA" id="ARBA00022840"/>
    </source>
</evidence>
<sequence>MSRFVDSFRNFFNRDKCSKAEQPSRRPNNRVTHADSFVFLPAEDGTSYWGEPLRSGKRENVPATSNQSRDCESPLRRRTKTVAAVDEQLIRSGTKPFARRLSGTLVALKSRRSDEVVDESMPEESAEEQQEDDPSRVVNPYDTLASHSYASLEPPFGKRAKQQDSNLSWSGSVAMGPERLLADGQIAKATERVSADVRHYATPWQEVDRRVWERLQWLQQQRDDYAEVKEHRSSLSQFGATILPKDVQVGERIGEGQFGDVHKGVLFPQTTGEQVVAIKTCKPEASDVERAKFLEEAAIMAKFNHRHIIKLFGVMSHDSTTYIIMELALIGQLRRYLMTEGAHIAYPILLQYICQLCSAVVYLESKNFVHRDIAARNVLLATPELIKLADFGLSKRLEDTDYYVASKGKLPIKWMAPESINFRKFTGLSDVWMFGVCCWEILMKGVKPFVGVKNDEVINMIEMGQRLPLPPDCPAPLFDLLNQCWQYDAQDRPTFAKLEHMLMAIVEQERLEQPRKTNSSGSSARQDPYAVIRQDGPEKPPRRDQSSSSIHGRGAQESSVRWSGFVPDEPPPPPPPRLRETDDSHLRLNERFRGTSGSPNGDIGSPPLEPAPYPPKPPRTDSPGSRDRIRPPDRPTPAPIVPYSVTTITPSDPTPPSFPVSPTYPVPEPRFNGAIPPPSILRPAASRLSGDHERVGYYSVPAEAGEGPMGRVLSEDGTFVDKYGANKRGASSSSSRLSTSSLTSQPEPKQPEPAERELDEFDDENDELLKQTTDVVRAVMEMSNKVPISRPADYVELVKNVGKALREFLTKVEMVQKTLPIESHNEIIMANKVLSSDVTRLVDAMRDAQKNYQTFLEQEYQKQMLKAGHIIAVNAKQLLDTVNSARRKVLRTPR</sequence>
<feature type="domain" description="Protein kinase" evidence="11">
    <location>
        <begin position="247"/>
        <end position="503"/>
    </location>
</feature>
<dbReference type="Pfam" id="PF03623">
    <property type="entry name" value="Focal_AT"/>
    <property type="match status" value="1"/>
</dbReference>
<dbReference type="InterPro" id="IPR000719">
    <property type="entry name" value="Prot_kinase_dom"/>
</dbReference>
<dbReference type="PRINTS" id="PR00109">
    <property type="entry name" value="TYRKINASE"/>
</dbReference>
<feature type="compositionally biased region" description="Pro residues" evidence="10">
    <location>
        <begin position="652"/>
        <end position="668"/>
    </location>
</feature>
<evidence type="ECO:0000256" key="2">
    <source>
        <dbReference type="ARBA" id="ARBA00022553"/>
    </source>
</evidence>
<keyword evidence="4 9" id="KW-0547">Nucleotide-binding</keyword>
<keyword evidence="5 12" id="KW-0418">Kinase</keyword>
<dbReference type="InterPro" id="IPR050122">
    <property type="entry name" value="RTK"/>
</dbReference>
<feature type="region of interest" description="Disordered" evidence="10">
    <location>
        <begin position="509"/>
        <end position="690"/>
    </location>
</feature>
<dbReference type="PROSITE" id="PS50011">
    <property type="entry name" value="PROTEIN_KINASE_DOM"/>
    <property type="match status" value="1"/>
</dbReference>
<dbReference type="InterPro" id="IPR001245">
    <property type="entry name" value="Ser-Thr/Tyr_kinase_cat_dom"/>
</dbReference>
<evidence type="ECO:0000256" key="8">
    <source>
        <dbReference type="ARBA" id="ARBA00051243"/>
    </source>
</evidence>
<evidence type="ECO:0000256" key="5">
    <source>
        <dbReference type="ARBA" id="ARBA00022777"/>
    </source>
</evidence>
<feature type="compositionally biased region" description="Polar residues" evidence="10">
    <location>
        <begin position="516"/>
        <end position="525"/>
    </location>
</feature>
<dbReference type="InterPro" id="IPR005189">
    <property type="entry name" value="Focal_adhesion_kin_target_dom"/>
</dbReference>
<comment type="catalytic activity">
    <reaction evidence="8">
        <text>L-tyrosyl-[protein] + ATP = O-phospho-L-tyrosyl-[protein] + ADP + H(+)</text>
        <dbReference type="Rhea" id="RHEA:10596"/>
        <dbReference type="Rhea" id="RHEA-COMP:10136"/>
        <dbReference type="Rhea" id="RHEA-COMP:20101"/>
        <dbReference type="ChEBI" id="CHEBI:15378"/>
        <dbReference type="ChEBI" id="CHEBI:30616"/>
        <dbReference type="ChEBI" id="CHEBI:46858"/>
        <dbReference type="ChEBI" id="CHEBI:61978"/>
        <dbReference type="ChEBI" id="CHEBI:456216"/>
        <dbReference type="EC" id="2.7.10.1"/>
    </reaction>
</comment>
<evidence type="ECO:0000256" key="10">
    <source>
        <dbReference type="SAM" id="MobiDB-lite"/>
    </source>
</evidence>
<dbReference type="PANTHER" id="PTHR24416:SF611">
    <property type="entry name" value="TYROSINE-PROTEIN KINASE TRANSMEMBRANE RECEPTOR ROR"/>
    <property type="match status" value="1"/>
</dbReference>
<dbReference type="InterPro" id="IPR020635">
    <property type="entry name" value="Tyr_kinase_cat_dom"/>
</dbReference>
<dbReference type="InterPro" id="IPR017441">
    <property type="entry name" value="Protein_kinase_ATP_BS"/>
</dbReference>
<dbReference type="PROSITE" id="PS00109">
    <property type="entry name" value="PROTEIN_KINASE_TYR"/>
    <property type="match status" value="1"/>
</dbReference>
<evidence type="ECO:0000256" key="1">
    <source>
        <dbReference type="ARBA" id="ARBA00004167"/>
    </source>
</evidence>
<feature type="compositionally biased region" description="Basic and acidic residues" evidence="10">
    <location>
        <begin position="624"/>
        <end position="633"/>
    </location>
</feature>
<keyword evidence="2" id="KW-0597">Phosphoprotein</keyword>
<dbReference type="InterPro" id="IPR036137">
    <property type="entry name" value="Focal_adhe_kin_target_dom_sf"/>
</dbReference>
<dbReference type="SMART" id="SM00219">
    <property type="entry name" value="TyrKc"/>
    <property type="match status" value="1"/>
</dbReference>
<keyword evidence="3" id="KW-0808">Transferase</keyword>
<organism evidence="12">
    <name type="scientific">Ephydatia muelleri</name>
    <name type="common">Mueller's freshwater sponge</name>
    <name type="synonym">Spongilla muelleri</name>
    <dbReference type="NCBI Taxonomy" id="6052"/>
    <lineage>
        <taxon>Eukaryota</taxon>
        <taxon>Metazoa</taxon>
        <taxon>Porifera</taxon>
        <taxon>Demospongiae</taxon>
        <taxon>Heteroscleromorpha</taxon>
        <taxon>Spongillida</taxon>
        <taxon>Spongillidae</taxon>
        <taxon>Ephydatia</taxon>
    </lineage>
</organism>
<dbReference type="Gene3D" id="1.10.510.10">
    <property type="entry name" value="Transferase(Phosphotransferase) domain 1"/>
    <property type="match status" value="1"/>
</dbReference>
<dbReference type="InterPro" id="IPR008266">
    <property type="entry name" value="Tyr_kinase_AS"/>
</dbReference>
<evidence type="ECO:0000313" key="12">
    <source>
        <dbReference type="EMBL" id="QAU32675.1"/>
    </source>
</evidence>
<evidence type="ECO:0000256" key="9">
    <source>
        <dbReference type="PROSITE-ProRule" id="PRU10141"/>
    </source>
</evidence>
<evidence type="ECO:0000256" key="4">
    <source>
        <dbReference type="ARBA" id="ARBA00022741"/>
    </source>
</evidence>
<protein>
    <submittedName>
        <fullName evidence="12">Focal adhesion kinase isoform 2</fullName>
    </submittedName>
</protein>
<dbReference type="SUPFAM" id="SSF68993">
    <property type="entry name" value="FAT domain of focal adhesion kinase"/>
    <property type="match status" value="1"/>
</dbReference>
<feature type="compositionally biased region" description="Basic and acidic residues" evidence="10">
    <location>
        <begin position="577"/>
        <end position="593"/>
    </location>
</feature>
<feature type="compositionally biased region" description="Polar residues" evidence="10">
    <location>
        <begin position="546"/>
        <end position="561"/>
    </location>
</feature>
<dbReference type="GO" id="GO:0007172">
    <property type="term" value="P:signal complex assembly"/>
    <property type="evidence" value="ECO:0007669"/>
    <property type="project" value="InterPro"/>
</dbReference>
<proteinExistence type="evidence at transcript level"/>
<dbReference type="GO" id="GO:0005925">
    <property type="term" value="C:focal adhesion"/>
    <property type="evidence" value="ECO:0007669"/>
    <property type="project" value="InterPro"/>
</dbReference>
<feature type="compositionally biased region" description="Acidic residues" evidence="10">
    <location>
        <begin position="116"/>
        <end position="132"/>
    </location>
</feature>
<evidence type="ECO:0000256" key="3">
    <source>
        <dbReference type="ARBA" id="ARBA00022679"/>
    </source>
</evidence>
<feature type="binding site" evidence="9">
    <location>
        <position position="279"/>
    </location>
    <ligand>
        <name>ATP</name>
        <dbReference type="ChEBI" id="CHEBI:30616"/>
    </ligand>
</feature>
<accession>A0A481MTK0</accession>
<dbReference type="Pfam" id="PF07714">
    <property type="entry name" value="PK_Tyr_Ser-Thr"/>
    <property type="match status" value="1"/>
</dbReference>
<feature type="region of interest" description="Disordered" evidence="10">
    <location>
        <begin position="48"/>
        <end position="78"/>
    </location>
</feature>
<dbReference type="FunFam" id="1.10.510.10:FF:000027">
    <property type="entry name" value="Receptor protein-tyrosine kinase"/>
    <property type="match status" value="1"/>
</dbReference>
<dbReference type="PROSITE" id="PS00107">
    <property type="entry name" value="PROTEIN_KINASE_ATP"/>
    <property type="match status" value="1"/>
</dbReference>
<dbReference type="EMBL" id="MH230171">
    <property type="protein sequence ID" value="QAU32675.1"/>
    <property type="molecule type" value="mRNA"/>
</dbReference>
<dbReference type="GO" id="GO:0004714">
    <property type="term" value="F:transmembrane receptor protein tyrosine kinase activity"/>
    <property type="evidence" value="ECO:0007669"/>
    <property type="project" value="UniProtKB-EC"/>
</dbReference>
<dbReference type="Gene3D" id="1.20.120.330">
    <property type="entry name" value="Nucleotidyltransferases domain 2"/>
    <property type="match status" value="1"/>
</dbReference>
<feature type="region of interest" description="Disordered" evidence="10">
    <location>
        <begin position="111"/>
        <end position="136"/>
    </location>
</feature>
<keyword evidence="6 9" id="KW-0067">ATP-binding</keyword>
<dbReference type="GO" id="GO:0005524">
    <property type="term" value="F:ATP binding"/>
    <property type="evidence" value="ECO:0007669"/>
    <property type="project" value="UniProtKB-UniRule"/>
</dbReference>
<evidence type="ECO:0000259" key="11">
    <source>
        <dbReference type="PROSITE" id="PS50011"/>
    </source>
</evidence>
<comment type="subcellular location">
    <subcellularLocation>
        <location evidence="1">Membrane</location>
        <topology evidence="1">Single-pass membrane protein</topology>
    </subcellularLocation>
</comment>
<feature type="compositionally biased region" description="Low complexity" evidence="10">
    <location>
        <begin position="731"/>
        <end position="744"/>
    </location>
</feature>
<dbReference type="GO" id="GO:0043235">
    <property type="term" value="C:receptor complex"/>
    <property type="evidence" value="ECO:0007669"/>
    <property type="project" value="TreeGrafter"/>
</dbReference>
<reference evidence="12" key="1">
    <citation type="submission" date="2018-04" db="EMBL/GenBank/DDBJ databases">
        <title>Molecular Characterization of the Cellular Junctions in the Freshwater Sponge Ephydatia muelleri.</title>
        <authorList>
            <person name="Mitchell J.M."/>
            <person name="Nichols S.A."/>
        </authorList>
    </citation>
    <scope>NUCLEOTIDE SEQUENCE</scope>
</reference>
<evidence type="ECO:0000256" key="7">
    <source>
        <dbReference type="ARBA" id="ARBA00023137"/>
    </source>
</evidence>
<dbReference type="Gene3D" id="3.30.200.20">
    <property type="entry name" value="Phosphorylase Kinase, domain 1"/>
    <property type="match status" value="1"/>
</dbReference>
<dbReference type="InterPro" id="IPR011009">
    <property type="entry name" value="Kinase-like_dom_sf"/>
</dbReference>
<feature type="compositionally biased region" description="Basic and acidic residues" evidence="10">
    <location>
        <begin position="535"/>
        <end position="545"/>
    </location>
</feature>
<keyword evidence="7" id="KW-0829">Tyrosine-protein kinase</keyword>
<dbReference type="AlphaFoldDB" id="A0A481MTK0"/>
<dbReference type="GO" id="GO:0007169">
    <property type="term" value="P:cell surface receptor protein tyrosine kinase signaling pathway"/>
    <property type="evidence" value="ECO:0007669"/>
    <property type="project" value="TreeGrafter"/>
</dbReference>
<name>A0A481MTK0_EPHMU</name>